<feature type="transmembrane region" description="Helical" evidence="8">
    <location>
        <begin position="175"/>
        <end position="198"/>
    </location>
</feature>
<evidence type="ECO:0000256" key="6">
    <source>
        <dbReference type="ARBA" id="ARBA00022989"/>
    </source>
</evidence>
<dbReference type="AlphaFoldDB" id="A0A1J4JB43"/>
<evidence type="ECO:0000256" key="3">
    <source>
        <dbReference type="ARBA" id="ARBA00022448"/>
    </source>
</evidence>
<feature type="transmembrane region" description="Helical" evidence="8">
    <location>
        <begin position="296"/>
        <end position="319"/>
    </location>
</feature>
<dbReference type="InterPro" id="IPR013057">
    <property type="entry name" value="AA_transpt_TM"/>
</dbReference>
<evidence type="ECO:0000256" key="4">
    <source>
        <dbReference type="ARBA" id="ARBA00022692"/>
    </source>
</evidence>
<evidence type="ECO:0000313" key="10">
    <source>
        <dbReference type="EMBL" id="OHS96410.1"/>
    </source>
</evidence>
<keyword evidence="5" id="KW-0029">Amino-acid transport</keyword>
<dbReference type="OrthoDB" id="1684102at2759"/>
<evidence type="ECO:0000256" key="1">
    <source>
        <dbReference type="ARBA" id="ARBA00004141"/>
    </source>
</evidence>
<dbReference type="GO" id="GO:0016020">
    <property type="term" value="C:membrane"/>
    <property type="evidence" value="ECO:0007669"/>
    <property type="project" value="UniProtKB-SubCell"/>
</dbReference>
<evidence type="ECO:0000256" key="2">
    <source>
        <dbReference type="ARBA" id="ARBA00008066"/>
    </source>
</evidence>
<dbReference type="Pfam" id="PF01490">
    <property type="entry name" value="Aa_trans"/>
    <property type="match status" value="1"/>
</dbReference>
<dbReference type="VEuPathDB" id="TrichDB:TRFO_37454"/>
<dbReference type="PANTHER" id="PTHR22950">
    <property type="entry name" value="AMINO ACID TRANSPORTER"/>
    <property type="match status" value="1"/>
</dbReference>
<organism evidence="10 11">
    <name type="scientific">Tritrichomonas foetus</name>
    <dbReference type="NCBI Taxonomy" id="1144522"/>
    <lineage>
        <taxon>Eukaryota</taxon>
        <taxon>Metamonada</taxon>
        <taxon>Parabasalia</taxon>
        <taxon>Tritrichomonadida</taxon>
        <taxon>Tritrichomonadidae</taxon>
        <taxon>Tritrichomonas</taxon>
    </lineage>
</organism>
<gene>
    <name evidence="10" type="ORF">TRFO_37454</name>
</gene>
<feature type="transmembrane region" description="Helical" evidence="8">
    <location>
        <begin position="252"/>
        <end position="276"/>
    </location>
</feature>
<evidence type="ECO:0000256" key="5">
    <source>
        <dbReference type="ARBA" id="ARBA00022970"/>
    </source>
</evidence>
<comment type="similarity">
    <text evidence="2">Belongs to the amino acid/polyamine transporter 2 family.</text>
</comment>
<accession>A0A1J4JB43</accession>
<proteinExistence type="inferred from homology"/>
<dbReference type="Proteomes" id="UP000179807">
    <property type="component" value="Unassembled WGS sequence"/>
</dbReference>
<sequence length="429" mass="47599">MTRITELSSVSTSLSESIDLNPLIIDKRPRTSCFTTTMNLLNTLVGAEILGIPNSMTFCGLTISVGLMTFAAILSYIATIFIIHLHRDTGFQTVNKITKNIIGKWGGNIYSLLALIFLFCCQVAYLVIGSENITNWLTVFGYPEWSKGWRRSILVLAYSIVLPIALTIPRDHRFIVGASTSAVFIFSFYLAVMIYKGAQTFPTNGIASSVELYKLDITIFNAFAIYTTAFAIPSVILPLLENFPADLHSRYFLIGSSFILCYVVVVIPSTIAYLMFGEGTEVIVLASFDSREVIIQILRVLFFIVLNASYPVVTFVMMTDISAIFFDAHNSVDLEPKKRAFVLFITNVFPVLLAMVLPSVRPILEIGGSFGGCLANFVFPPLLMFLHSKKKWYRISNLLLILFAIFGLVSAGISTYQAVIDAIESITNF</sequence>
<dbReference type="PANTHER" id="PTHR22950:SF458">
    <property type="entry name" value="SODIUM-COUPLED NEUTRAL AMINO ACID TRANSPORTER 11-RELATED"/>
    <property type="match status" value="1"/>
</dbReference>
<keyword evidence="6 8" id="KW-1133">Transmembrane helix</keyword>
<dbReference type="GeneID" id="94846133"/>
<feature type="transmembrane region" description="Helical" evidence="8">
    <location>
        <begin position="340"/>
        <end position="360"/>
    </location>
</feature>
<evidence type="ECO:0000256" key="7">
    <source>
        <dbReference type="ARBA" id="ARBA00023136"/>
    </source>
</evidence>
<keyword evidence="11" id="KW-1185">Reference proteome</keyword>
<feature type="transmembrane region" description="Helical" evidence="8">
    <location>
        <begin position="366"/>
        <end position="386"/>
    </location>
</feature>
<feature type="transmembrane region" description="Helical" evidence="8">
    <location>
        <begin position="63"/>
        <end position="86"/>
    </location>
</feature>
<comment type="caution">
    <text evidence="10">The sequence shown here is derived from an EMBL/GenBank/DDBJ whole genome shotgun (WGS) entry which is preliminary data.</text>
</comment>
<evidence type="ECO:0000313" key="11">
    <source>
        <dbReference type="Proteomes" id="UP000179807"/>
    </source>
</evidence>
<feature type="transmembrane region" description="Helical" evidence="8">
    <location>
        <begin position="148"/>
        <end position="168"/>
    </location>
</feature>
<keyword evidence="7 8" id="KW-0472">Membrane</keyword>
<dbReference type="EMBL" id="MLAK01001179">
    <property type="protein sequence ID" value="OHS96410.1"/>
    <property type="molecule type" value="Genomic_DNA"/>
</dbReference>
<feature type="transmembrane region" description="Helical" evidence="8">
    <location>
        <begin position="398"/>
        <end position="419"/>
    </location>
</feature>
<evidence type="ECO:0000256" key="8">
    <source>
        <dbReference type="SAM" id="Phobius"/>
    </source>
</evidence>
<feature type="transmembrane region" description="Helical" evidence="8">
    <location>
        <begin position="218"/>
        <end position="240"/>
    </location>
</feature>
<name>A0A1J4JB43_9EUKA</name>
<reference evidence="10" key="1">
    <citation type="submission" date="2016-10" db="EMBL/GenBank/DDBJ databases">
        <authorList>
            <person name="Benchimol M."/>
            <person name="Almeida L.G."/>
            <person name="Vasconcelos A.T."/>
            <person name="Perreira-Neves A."/>
            <person name="Rosa I.A."/>
            <person name="Tasca T."/>
            <person name="Bogo M.R."/>
            <person name="de Souza W."/>
        </authorList>
    </citation>
    <scope>NUCLEOTIDE SEQUENCE [LARGE SCALE GENOMIC DNA]</scope>
    <source>
        <strain evidence="10">K</strain>
    </source>
</reference>
<keyword evidence="3" id="KW-0813">Transport</keyword>
<dbReference type="RefSeq" id="XP_068349547.1">
    <property type="nucleotide sequence ID" value="XM_068511429.1"/>
</dbReference>
<keyword evidence="4 8" id="KW-0812">Transmembrane</keyword>
<feature type="domain" description="Amino acid transporter transmembrane" evidence="9">
    <location>
        <begin position="30"/>
        <end position="419"/>
    </location>
</feature>
<evidence type="ECO:0000259" key="9">
    <source>
        <dbReference type="Pfam" id="PF01490"/>
    </source>
</evidence>
<comment type="subcellular location">
    <subcellularLocation>
        <location evidence="1">Membrane</location>
        <topology evidence="1">Multi-pass membrane protein</topology>
    </subcellularLocation>
</comment>
<protein>
    <submittedName>
        <fullName evidence="10">Transmembrane amino acid transporter protein</fullName>
    </submittedName>
</protein>
<dbReference type="GO" id="GO:0015179">
    <property type="term" value="F:L-amino acid transmembrane transporter activity"/>
    <property type="evidence" value="ECO:0007669"/>
    <property type="project" value="TreeGrafter"/>
</dbReference>
<feature type="transmembrane region" description="Helical" evidence="8">
    <location>
        <begin position="107"/>
        <end position="128"/>
    </location>
</feature>